<protein>
    <submittedName>
        <fullName evidence="3">Uncharacterized protein</fullName>
    </submittedName>
</protein>
<feature type="non-terminal residue" evidence="3">
    <location>
        <position position="1"/>
    </location>
</feature>
<evidence type="ECO:0000313" key="4">
    <source>
        <dbReference type="Proteomes" id="UP001357485"/>
    </source>
</evidence>
<reference evidence="3 4" key="1">
    <citation type="submission" date="2023-08" db="EMBL/GenBank/DDBJ databases">
        <title>Black Yeasts Isolated from many extreme environments.</title>
        <authorList>
            <person name="Coleine C."/>
            <person name="Stajich J.E."/>
            <person name="Selbmann L."/>
        </authorList>
    </citation>
    <scope>NUCLEOTIDE SEQUENCE [LARGE SCALE GENOMIC DNA]</scope>
    <source>
        <strain evidence="3 4">CCFEE 536</strain>
    </source>
</reference>
<gene>
    <name evidence="3" type="ORF">LTR16_010756</name>
</gene>
<accession>A0ABR0M212</accession>
<feature type="coiled-coil region" evidence="1">
    <location>
        <begin position="30"/>
        <end position="177"/>
    </location>
</feature>
<feature type="compositionally biased region" description="Polar residues" evidence="2">
    <location>
        <begin position="1"/>
        <end position="16"/>
    </location>
</feature>
<organism evidence="3 4">
    <name type="scientific">Cryomyces antarcticus</name>
    <dbReference type="NCBI Taxonomy" id="329879"/>
    <lineage>
        <taxon>Eukaryota</taxon>
        <taxon>Fungi</taxon>
        <taxon>Dikarya</taxon>
        <taxon>Ascomycota</taxon>
        <taxon>Pezizomycotina</taxon>
        <taxon>Dothideomycetes</taxon>
        <taxon>Dothideomycetes incertae sedis</taxon>
        <taxon>Cryomyces</taxon>
    </lineage>
</organism>
<name>A0ABR0M212_9PEZI</name>
<proteinExistence type="predicted"/>
<evidence type="ECO:0000313" key="3">
    <source>
        <dbReference type="EMBL" id="KAK5276738.1"/>
    </source>
</evidence>
<keyword evidence="1" id="KW-0175">Coiled coil</keyword>
<evidence type="ECO:0000256" key="2">
    <source>
        <dbReference type="SAM" id="MobiDB-lite"/>
    </source>
</evidence>
<comment type="caution">
    <text evidence="3">The sequence shown here is derived from an EMBL/GenBank/DDBJ whole genome shotgun (WGS) entry which is preliminary data.</text>
</comment>
<feature type="region of interest" description="Disordered" evidence="2">
    <location>
        <begin position="1"/>
        <end position="26"/>
    </location>
</feature>
<evidence type="ECO:0000256" key="1">
    <source>
        <dbReference type="SAM" id="Coils"/>
    </source>
</evidence>
<keyword evidence="4" id="KW-1185">Reference proteome</keyword>
<dbReference type="EMBL" id="JAVRRA010003152">
    <property type="protein sequence ID" value="KAK5276738.1"/>
    <property type="molecule type" value="Genomic_DNA"/>
</dbReference>
<feature type="non-terminal residue" evidence="3">
    <location>
        <position position="183"/>
    </location>
</feature>
<dbReference type="Proteomes" id="UP001357485">
    <property type="component" value="Unassembled WGS sequence"/>
</dbReference>
<sequence>RSNSRASAKTQITQISEAEREDWEKKEASLRDHNAEIRMLNQDLERDNQKLEAELNAHLDLLTEREAECRELQAELEAATEDMQAIQTERDEALRSLDERESYFVKWQEDAIGEVNNLEEENEQHKHQIGELSADLEHRNEDFMALQQEMKTVSGSLVQLEDDRQATQQRLETLEQEVEDAAR</sequence>